<evidence type="ECO:0000259" key="4">
    <source>
        <dbReference type="PROSITE" id="PS50893"/>
    </source>
</evidence>
<dbReference type="GO" id="GO:0005524">
    <property type="term" value="F:ATP binding"/>
    <property type="evidence" value="ECO:0007669"/>
    <property type="project" value="UniProtKB-KW"/>
</dbReference>
<dbReference type="EMBL" id="LK932403">
    <property type="protein sequence ID" value="CDS88182.1"/>
    <property type="molecule type" value="Genomic_DNA"/>
</dbReference>
<gene>
    <name evidence="7" type="ORF">BN1095_330395</name>
    <name evidence="5" type="ORF">BN1096_630170</name>
    <name evidence="6" type="ORF">BN1097_640033</name>
    <name evidence="8" type="ORF">KRM00_004003</name>
</gene>
<dbReference type="Pfam" id="PF00005">
    <property type="entry name" value="ABC_tran"/>
    <property type="match status" value="1"/>
</dbReference>
<dbReference type="GeneID" id="66354409"/>
<feature type="domain" description="ABC transporter" evidence="4">
    <location>
        <begin position="2"/>
        <end position="232"/>
    </location>
</feature>
<protein>
    <submittedName>
        <fullName evidence="8">ABC transporter ATP-binding protein</fullName>
    </submittedName>
    <submittedName>
        <fullName evidence="7">ABC-type transport system, multidrug-family ATP-binding protein</fullName>
        <ecNumber evidence="7">3.6.3.-</ecNumber>
    </submittedName>
</protein>
<evidence type="ECO:0000313" key="5">
    <source>
        <dbReference type="EMBL" id="CDS88054.1"/>
    </source>
</evidence>
<evidence type="ECO:0000256" key="3">
    <source>
        <dbReference type="ARBA" id="ARBA00022840"/>
    </source>
</evidence>
<keyword evidence="1" id="KW-0813">Transport</keyword>
<evidence type="ECO:0000256" key="1">
    <source>
        <dbReference type="ARBA" id="ARBA00022448"/>
    </source>
</evidence>
<dbReference type="PANTHER" id="PTHR42939:SF3">
    <property type="entry name" value="ABC TRANSPORTER ATP-BINDING COMPONENT"/>
    <property type="match status" value="1"/>
</dbReference>
<keyword evidence="2" id="KW-0547">Nucleotide-binding</keyword>
<dbReference type="EMBL" id="LK932994">
    <property type="protein sequence ID" value="CDT17253.1"/>
    <property type="molecule type" value="Genomic_DNA"/>
</dbReference>
<dbReference type="SMART" id="SM00382">
    <property type="entry name" value="AAA"/>
    <property type="match status" value="1"/>
</dbReference>
<dbReference type="GO" id="GO:0016887">
    <property type="term" value="F:ATP hydrolysis activity"/>
    <property type="evidence" value="ECO:0007669"/>
    <property type="project" value="InterPro"/>
</dbReference>
<dbReference type="AlphaFoldDB" id="A0A069ASA1"/>
<evidence type="ECO:0000256" key="2">
    <source>
        <dbReference type="ARBA" id="ARBA00022741"/>
    </source>
</evidence>
<dbReference type="PANTHER" id="PTHR42939">
    <property type="entry name" value="ABC TRANSPORTER ATP-BINDING PROTEIN ALBC-RELATED"/>
    <property type="match status" value="1"/>
</dbReference>
<evidence type="ECO:0000313" key="8">
    <source>
        <dbReference type="EMBL" id="HBH1544452.1"/>
    </source>
</evidence>
<dbReference type="InterPro" id="IPR027417">
    <property type="entry name" value="P-loop_NTPase"/>
</dbReference>
<dbReference type="Gene3D" id="3.40.50.300">
    <property type="entry name" value="P-loop containing nucleotide triphosphate hydrolases"/>
    <property type="match status" value="1"/>
</dbReference>
<evidence type="ECO:0000313" key="6">
    <source>
        <dbReference type="EMBL" id="CDS88182.1"/>
    </source>
</evidence>
<dbReference type="EC" id="3.6.3.-" evidence="7"/>
<accession>A0A069ASA1</accession>
<dbReference type="InterPro" id="IPR051782">
    <property type="entry name" value="ABC_Transporter_VariousFunc"/>
</dbReference>
<dbReference type="InterPro" id="IPR017871">
    <property type="entry name" value="ABC_transporter-like_CS"/>
</dbReference>
<dbReference type="PROSITE" id="PS50893">
    <property type="entry name" value="ABC_TRANSPORTER_2"/>
    <property type="match status" value="1"/>
</dbReference>
<dbReference type="EMBL" id="LK932517">
    <property type="protein sequence ID" value="CDS88054.1"/>
    <property type="molecule type" value="Genomic_DNA"/>
</dbReference>
<dbReference type="SUPFAM" id="SSF52540">
    <property type="entry name" value="P-loop containing nucleoside triphosphate hydrolases"/>
    <property type="match status" value="1"/>
</dbReference>
<dbReference type="KEGG" id="pdf:CD630DERM_20240"/>
<organism evidence="7">
    <name type="scientific">Clostridioides difficile</name>
    <name type="common">Peptoclostridium difficile</name>
    <dbReference type="NCBI Taxonomy" id="1496"/>
    <lineage>
        <taxon>Bacteria</taxon>
        <taxon>Bacillati</taxon>
        <taxon>Bacillota</taxon>
        <taxon>Clostridia</taxon>
        <taxon>Peptostreptococcales</taxon>
        <taxon>Peptostreptococcaceae</taxon>
        <taxon>Clostridioides</taxon>
    </lineage>
</organism>
<evidence type="ECO:0000313" key="7">
    <source>
        <dbReference type="EMBL" id="CDT17253.1"/>
    </source>
</evidence>
<dbReference type="Proteomes" id="UP000878956">
    <property type="component" value="Unassembled WGS sequence"/>
</dbReference>
<dbReference type="PROSITE" id="PS00211">
    <property type="entry name" value="ABC_TRANSPORTER_1"/>
    <property type="match status" value="1"/>
</dbReference>
<keyword evidence="3 7" id="KW-0067">ATP-binding</keyword>
<dbReference type="RefSeq" id="WP_003435188.1">
    <property type="nucleotide sequence ID" value="NZ_AP031492.1"/>
</dbReference>
<dbReference type="InterPro" id="IPR003593">
    <property type="entry name" value="AAA+_ATPase"/>
</dbReference>
<proteinExistence type="predicted"/>
<reference evidence="8" key="3">
    <citation type="submission" date="2021-06" db="EMBL/GenBank/DDBJ databases">
        <authorList>
            <consortium name="NCBI Pathogen Detection Project"/>
        </authorList>
    </citation>
    <scope>NUCLEOTIDE SEQUENCE</scope>
    <source>
        <strain evidence="8">HN1000</strain>
    </source>
</reference>
<dbReference type="EMBL" id="DAEPXK010000083">
    <property type="protein sequence ID" value="HBH1544452.1"/>
    <property type="molecule type" value="Genomic_DNA"/>
</dbReference>
<keyword evidence="7" id="KW-0378">Hydrolase</keyword>
<reference evidence="8" key="2">
    <citation type="journal article" date="2018" name="Genome Biol.">
        <title>SKESA: strategic k-mer extension for scrupulous assemblies.</title>
        <authorList>
            <person name="Souvorov A."/>
            <person name="Agarwala R."/>
            <person name="Lipman D.J."/>
        </authorList>
    </citation>
    <scope>NUCLEOTIDE SEQUENCE</scope>
    <source>
        <strain evidence="8">HN1000</strain>
    </source>
</reference>
<dbReference type="InterPro" id="IPR003439">
    <property type="entry name" value="ABC_transporter-like_ATP-bd"/>
</dbReference>
<reference evidence="7" key="1">
    <citation type="submission" date="2014-07" db="EMBL/GenBank/DDBJ databases">
        <authorList>
            <person name="Monot Marc"/>
        </authorList>
    </citation>
    <scope>NUCLEOTIDE SEQUENCE</scope>
    <source>
        <strain evidence="7">7032989</strain>
        <strain evidence="6">7032994</strain>
    </source>
</reference>
<sequence length="287" mass="32913">MISMDAITIKNLNKTYKDFSLQDISFSVPKGSVMGFVGENGAGKTTTLKAILNLISYDSGNIEIFGLDSKKNEKEIKEQIGVVFEGSNFHENLNTDHVSKIMSKIYKNWNDTLFKDYLKKLRVPDNKLIKEFSKGNKMKLSIAVALSHKPKLLILDEATSSLDPIVREEILDIFLDFIQDEEHSIILSSHITSDLDKIADYITFIHKGKIVFSENKDELIDTMGVLKCKPSDFDNLSREDYSYYRKSQFGYEVLLKDKHRFISRHPNCIVDNTSIEEIMLFYVRGDK</sequence>
<name>A0A069ASA1_CLODI</name>
<dbReference type="CDD" id="cd03230">
    <property type="entry name" value="ABC_DR_subfamily_A"/>
    <property type="match status" value="1"/>
</dbReference>